<dbReference type="KEGG" id="pami:JCM7686_2562"/>
<dbReference type="AlphaFoldDB" id="S5Y1P2"/>
<keyword evidence="1" id="KW-1133">Transmembrane helix</keyword>
<keyword evidence="3" id="KW-1185">Reference proteome</keyword>
<dbReference type="HOGENOM" id="CLU_2181334_0_0_5"/>
<dbReference type="PATRIC" id="fig|1367847.3.peg.2566"/>
<protein>
    <recommendedName>
        <fullName evidence="4">DUF4333 domain-containing protein</fullName>
    </recommendedName>
</protein>
<accession>S5Y1P2</accession>
<organism evidence="2 3">
    <name type="scientific">Paracoccus aminophilus JCM 7686</name>
    <dbReference type="NCBI Taxonomy" id="1367847"/>
    <lineage>
        <taxon>Bacteria</taxon>
        <taxon>Pseudomonadati</taxon>
        <taxon>Pseudomonadota</taxon>
        <taxon>Alphaproteobacteria</taxon>
        <taxon>Rhodobacterales</taxon>
        <taxon>Paracoccaceae</taxon>
        <taxon>Paracoccus</taxon>
    </lineage>
</organism>
<name>S5Y1P2_PARAH</name>
<evidence type="ECO:0008006" key="4">
    <source>
        <dbReference type="Google" id="ProtNLM"/>
    </source>
</evidence>
<gene>
    <name evidence="2" type="ORF">JCM7686_2562</name>
</gene>
<dbReference type="RefSeq" id="WP_020951268.1">
    <property type="nucleotide sequence ID" value="NC_022041.1"/>
</dbReference>
<evidence type="ECO:0000313" key="2">
    <source>
        <dbReference type="EMBL" id="AGT09630.1"/>
    </source>
</evidence>
<dbReference type="OrthoDB" id="9934137at2"/>
<dbReference type="EMBL" id="CP006650">
    <property type="protein sequence ID" value="AGT09630.1"/>
    <property type="molecule type" value="Genomic_DNA"/>
</dbReference>
<feature type="transmembrane region" description="Helical" evidence="1">
    <location>
        <begin position="7"/>
        <end position="28"/>
    </location>
</feature>
<keyword evidence="1" id="KW-0472">Membrane</keyword>
<evidence type="ECO:0000256" key="1">
    <source>
        <dbReference type="SAM" id="Phobius"/>
    </source>
</evidence>
<keyword evidence="1" id="KW-0812">Transmembrane</keyword>
<dbReference type="Proteomes" id="UP000015480">
    <property type="component" value="Chromosome"/>
</dbReference>
<reference evidence="2 3" key="1">
    <citation type="journal article" date="2014" name="BMC Genomics">
        <title>Architecture and functions of a multipartite genome of the methylotrophic bacterium Paracoccus aminophilus JCM 7686, containing primary and secondary chromids.</title>
        <authorList>
            <person name="Dziewit L."/>
            <person name="Czarnecki J."/>
            <person name="Wibberg D."/>
            <person name="Radlinska M."/>
            <person name="Mrozek P."/>
            <person name="Szymczak M."/>
            <person name="Schluter A."/>
            <person name="Puhler A."/>
            <person name="Bartosik D."/>
        </authorList>
    </citation>
    <scope>NUCLEOTIDE SEQUENCE [LARGE SCALE GENOMIC DNA]</scope>
    <source>
        <strain evidence="2">JCM 7686</strain>
    </source>
</reference>
<proteinExistence type="predicted"/>
<evidence type="ECO:0000313" key="3">
    <source>
        <dbReference type="Proteomes" id="UP000015480"/>
    </source>
</evidence>
<sequence>MRGVVKLLVVIVLIGLGFVYFSLGPSFLLGGPKNADIVAQARLALIVGAPTPAEADLARRADLSPQGLCNRSGDGSFACLVDVSVEGTLARTFVAVLRKDANGNWTATP</sequence>